<dbReference type="Pfam" id="PF01451">
    <property type="entry name" value="LMWPc"/>
    <property type="match status" value="1"/>
</dbReference>
<dbReference type="SUPFAM" id="SSF52788">
    <property type="entry name" value="Phosphotyrosine protein phosphatases I"/>
    <property type="match status" value="1"/>
</dbReference>
<evidence type="ECO:0000256" key="5">
    <source>
        <dbReference type="PIRSR" id="PIRSR617867-1"/>
    </source>
</evidence>
<feature type="active site" description="Proton donor" evidence="5">
    <location>
        <position position="118"/>
    </location>
</feature>
<dbReference type="FunCoup" id="A0A061AHH4">
    <property type="interactions" value="231"/>
</dbReference>
<evidence type="ECO:0000259" key="6">
    <source>
        <dbReference type="SMART" id="SM00226"/>
    </source>
</evidence>
<dbReference type="Gene3D" id="3.40.50.2300">
    <property type="match status" value="1"/>
</dbReference>
<dbReference type="RefSeq" id="WP_045748984.1">
    <property type="nucleotide sequence ID" value="NZ_FUZK01000005.1"/>
</dbReference>
<dbReference type="InterPro" id="IPR023485">
    <property type="entry name" value="Ptyr_pPase"/>
</dbReference>
<proteinExistence type="inferred from homology"/>
<evidence type="ECO:0000313" key="7">
    <source>
        <dbReference type="EMBL" id="CDR30432.1"/>
    </source>
</evidence>
<feature type="domain" description="Phosphotyrosine protein phosphatase I" evidence="6">
    <location>
        <begin position="2"/>
        <end position="142"/>
    </location>
</feature>
<evidence type="ECO:0000256" key="2">
    <source>
        <dbReference type="ARBA" id="ARBA00013064"/>
    </source>
</evidence>
<organism evidence="7 8">
    <name type="scientific">Acholeplasma oculi</name>
    <dbReference type="NCBI Taxonomy" id="35623"/>
    <lineage>
        <taxon>Bacteria</taxon>
        <taxon>Bacillati</taxon>
        <taxon>Mycoplasmatota</taxon>
        <taxon>Mollicutes</taxon>
        <taxon>Acholeplasmatales</taxon>
        <taxon>Acholeplasmataceae</taxon>
        <taxon>Acholeplasma</taxon>
    </lineage>
</organism>
<dbReference type="PRINTS" id="PR00719">
    <property type="entry name" value="LMWPTPASE"/>
</dbReference>
<accession>A0A061AHH4</accession>
<keyword evidence="8" id="KW-1185">Reference proteome</keyword>
<dbReference type="EMBL" id="LK028559">
    <property type="protein sequence ID" value="CDR30432.1"/>
    <property type="molecule type" value="Genomic_DNA"/>
</dbReference>
<dbReference type="AlphaFoldDB" id="A0A061AHH4"/>
<name>A0A061AHH4_9MOLU</name>
<reference evidence="8" key="1">
    <citation type="submission" date="2014-05" db="EMBL/GenBank/DDBJ databases">
        <authorList>
            <person name="Kube M."/>
        </authorList>
    </citation>
    <scope>NUCLEOTIDE SEQUENCE [LARGE SCALE GENOMIC DNA]</scope>
</reference>
<dbReference type="OrthoDB" id="9784339at2"/>
<dbReference type="EC" id="3.1.3.48" evidence="2"/>
<protein>
    <recommendedName>
        <fullName evidence="2">protein-tyrosine-phosphatase</fullName>
        <ecNumber evidence="2">3.1.3.48</ecNumber>
    </recommendedName>
</protein>
<evidence type="ECO:0000256" key="3">
    <source>
        <dbReference type="ARBA" id="ARBA00022801"/>
    </source>
</evidence>
<keyword evidence="4" id="KW-0904">Protein phosphatase</keyword>
<dbReference type="STRING" id="35623.Aocu_03590"/>
<dbReference type="PANTHER" id="PTHR11717:SF7">
    <property type="entry name" value="LOW MOLECULAR WEIGHT PHOSPHOTYROSINE PROTEIN PHOSPHATASE"/>
    <property type="match status" value="1"/>
</dbReference>
<keyword evidence="3" id="KW-0378">Hydrolase</keyword>
<feature type="active site" evidence="5">
    <location>
        <position position="14"/>
    </location>
</feature>
<comment type="similarity">
    <text evidence="1">Belongs to the low molecular weight phosphotyrosine protein phosphatase family.</text>
</comment>
<evidence type="ECO:0000256" key="1">
    <source>
        <dbReference type="ARBA" id="ARBA00011063"/>
    </source>
</evidence>
<dbReference type="InterPro" id="IPR050438">
    <property type="entry name" value="LMW_PTPase"/>
</dbReference>
<dbReference type="InterPro" id="IPR036196">
    <property type="entry name" value="Ptyr_pPase_sf"/>
</dbReference>
<dbReference type="GO" id="GO:0004725">
    <property type="term" value="F:protein tyrosine phosphatase activity"/>
    <property type="evidence" value="ECO:0007669"/>
    <property type="project" value="UniProtKB-EC"/>
</dbReference>
<feature type="active site" description="Nucleophile" evidence="5">
    <location>
        <position position="8"/>
    </location>
</feature>
<dbReference type="SMART" id="SM00226">
    <property type="entry name" value="LMWPc"/>
    <property type="match status" value="1"/>
</dbReference>
<dbReference type="KEGG" id="aoc:Aocu_03590"/>
<dbReference type="HOGENOM" id="CLU_071415_2_2_14"/>
<dbReference type="InterPro" id="IPR017867">
    <property type="entry name" value="Tyr_phospatase_low_mol_wt"/>
</dbReference>
<evidence type="ECO:0000256" key="4">
    <source>
        <dbReference type="ARBA" id="ARBA00022912"/>
    </source>
</evidence>
<dbReference type="PANTHER" id="PTHR11717">
    <property type="entry name" value="LOW MOLECULAR WEIGHT PROTEIN TYROSINE PHOSPHATASE"/>
    <property type="match status" value="1"/>
</dbReference>
<dbReference type="PATRIC" id="fig|35623.3.peg.359"/>
<sequence>MIKVLFVCLANVCRSPMAEGMFKSYVKQKGIEDKFIFESRAIKNWENLKVHEETLNQIKALDVDMKDKTSKPITEKDFIEFDYIIGMDKLNTKFLKSFEEGYYQSKVHTYIPKKNVPDPMVTGDFNKTYKLIKKQLDYWFDTWHKKENI</sequence>
<evidence type="ECO:0000313" key="8">
    <source>
        <dbReference type="Proteomes" id="UP000032434"/>
    </source>
</evidence>
<dbReference type="Proteomes" id="UP000032434">
    <property type="component" value="Chromosome 1"/>
</dbReference>
<dbReference type="InParanoid" id="A0A061AHH4"/>
<gene>
    <name evidence="7" type="primary">wzb</name>
    <name evidence="7" type="ORF">Aocu_03590</name>
</gene>